<reference evidence="8" key="3">
    <citation type="submission" date="2015-04" db="UniProtKB">
        <authorList>
            <consortium name="EnsemblPlants"/>
        </authorList>
    </citation>
    <scope>IDENTIFICATION</scope>
</reference>
<keyword evidence="4" id="KW-0547">Nucleotide-binding</keyword>
<comment type="similarity">
    <text evidence="1">Belongs to the disease resistance NB-LRR family.</text>
</comment>
<dbReference type="SUPFAM" id="SSF52058">
    <property type="entry name" value="L domain-like"/>
    <property type="match status" value="1"/>
</dbReference>
<keyword evidence="5" id="KW-0611">Plant defense</keyword>
<evidence type="ECO:0000256" key="2">
    <source>
        <dbReference type="ARBA" id="ARBA00022614"/>
    </source>
</evidence>
<reference evidence="9" key="2">
    <citation type="submission" date="2013-12" db="EMBL/GenBank/DDBJ databases">
        <authorList>
            <person name="Yu Y."/>
            <person name="Lee S."/>
            <person name="de Baynast K."/>
            <person name="Wissotski M."/>
            <person name="Liu L."/>
            <person name="Talag J."/>
            <person name="Goicoechea J."/>
            <person name="Angelova A."/>
            <person name="Jetty R."/>
            <person name="Kudrna D."/>
            <person name="Golser W."/>
            <person name="Rivera L."/>
            <person name="Zhang J."/>
            <person name="Wing R."/>
        </authorList>
    </citation>
    <scope>NUCLEOTIDE SEQUENCE</scope>
</reference>
<dbReference type="PANTHER" id="PTHR36766">
    <property type="entry name" value="PLANT BROAD-SPECTRUM MILDEW RESISTANCE PROTEIN RPW8"/>
    <property type="match status" value="1"/>
</dbReference>
<evidence type="ECO:0000313" key="8">
    <source>
        <dbReference type="EnsemblPlants" id="LPERR04G21680.1"/>
    </source>
</evidence>
<dbReference type="GO" id="GO:0006952">
    <property type="term" value="P:defense response"/>
    <property type="evidence" value="ECO:0007669"/>
    <property type="project" value="UniProtKB-KW"/>
</dbReference>
<feature type="domain" description="Disease resistance N-terminal" evidence="7">
    <location>
        <begin position="160"/>
        <end position="242"/>
    </location>
</feature>
<reference evidence="8 9" key="1">
    <citation type="submission" date="2012-08" db="EMBL/GenBank/DDBJ databases">
        <title>Oryza genome evolution.</title>
        <authorList>
            <person name="Wing R.A."/>
        </authorList>
    </citation>
    <scope>NUCLEOTIDE SEQUENCE</scope>
</reference>
<dbReference type="HOGENOM" id="CLU_515243_0_0_1"/>
<evidence type="ECO:0000256" key="4">
    <source>
        <dbReference type="ARBA" id="ARBA00022741"/>
    </source>
</evidence>
<evidence type="ECO:0000256" key="5">
    <source>
        <dbReference type="ARBA" id="ARBA00022821"/>
    </source>
</evidence>
<accession>A0A0D9W9U4</accession>
<dbReference type="GO" id="GO:0005524">
    <property type="term" value="F:ATP binding"/>
    <property type="evidence" value="ECO:0007669"/>
    <property type="project" value="UniProtKB-KW"/>
</dbReference>
<evidence type="ECO:0000313" key="9">
    <source>
        <dbReference type="Proteomes" id="UP000032180"/>
    </source>
</evidence>
<organism evidence="8 9">
    <name type="scientific">Leersia perrieri</name>
    <dbReference type="NCBI Taxonomy" id="77586"/>
    <lineage>
        <taxon>Eukaryota</taxon>
        <taxon>Viridiplantae</taxon>
        <taxon>Streptophyta</taxon>
        <taxon>Embryophyta</taxon>
        <taxon>Tracheophyta</taxon>
        <taxon>Spermatophyta</taxon>
        <taxon>Magnoliopsida</taxon>
        <taxon>Liliopsida</taxon>
        <taxon>Poales</taxon>
        <taxon>Poaceae</taxon>
        <taxon>BOP clade</taxon>
        <taxon>Oryzoideae</taxon>
        <taxon>Oryzeae</taxon>
        <taxon>Oryzinae</taxon>
        <taxon>Leersia</taxon>
    </lineage>
</organism>
<dbReference type="EnsemblPlants" id="LPERR04G21680.1">
    <property type="protein sequence ID" value="LPERR04G21680.1"/>
    <property type="gene ID" value="LPERR04G21680"/>
</dbReference>
<evidence type="ECO:0000256" key="1">
    <source>
        <dbReference type="ARBA" id="ARBA00008894"/>
    </source>
</evidence>
<proteinExistence type="inferred from homology"/>
<keyword evidence="2" id="KW-0433">Leucine-rich repeat</keyword>
<evidence type="ECO:0000256" key="3">
    <source>
        <dbReference type="ARBA" id="ARBA00022737"/>
    </source>
</evidence>
<dbReference type="Gramene" id="LPERR04G21680.1">
    <property type="protein sequence ID" value="LPERR04G21680.1"/>
    <property type="gene ID" value="LPERR04G21680"/>
</dbReference>
<sequence length="577" mass="64924">MNFEVERFTSEQEEALQLLIHLQELHFEFCMKLQCLPAGLDKLTSLQILEICCCPEISSVPKDVLPKSLQQLDISGCDNNDLKQQWKKELTVHGTPNSFVGWNGEQKQQQQLLHGSCMLQDINTLNNVPSTLQDSMHNDEGTTAVATMAESVAIHGAQWVVRKALSSLSDGLVEAWAASSALAPNIEAIKMELLYAQAMLNNARGREIHNPALTELLQKLRGLAYDAEDVLDELDYFRIQDELEGTFETIDRGCFHDLVRDAHHTTKAASKLLECSSCFSASRACSTVRAVECPKLTRLCVAVEQRQIIAVDPEDTRANEPDQQQQVAEDVVEVEKVLIPQLALYQKDEEGMLIFPSHLSNSLLELRLHNCRELILDVVARRPLSISSHKEETTRGWGLQPLRSLQELEIRYCPKLFSAYQAPGCPFPSSLQCLEIEGHMESVQTLDFLSDLSSHSTIHSPICSLLSSSLTYLFLGWNDEVECFTKEQDEALQLLTSLQDLQFWSCKKLQRLPARLHTLTSLKRLEIDGCPSISSLPKGGLPTSLQKLDVRYCDNEKLKQRINTRRSNPMAQNVTWA</sequence>
<keyword evidence="9" id="KW-1185">Reference proteome</keyword>
<dbReference type="Gene3D" id="1.20.5.4130">
    <property type="match status" value="1"/>
</dbReference>
<dbReference type="PANTHER" id="PTHR36766:SF40">
    <property type="entry name" value="DISEASE RESISTANCE PROTEIN RGA3"/>
    <property type="match status" value="1"/>
</dbReference>
<name>A0A0D9W9U4_9ORYZ</name>
<dbReference type="Proteomes" id="UP000032180">
    <property type="component" value="Chromosome 4"/>
</dbReference>
<evidence type="ECO:0000256" key="6">
    <source>
        <dbReference type="ARBA" id="ARBA00022840"/>
    </source>
</evidence>
<protein>
    <recommendedName>
        <fullName evidence="7">Disease resistance N-terminal domain-containing protein</fullName>
    </recommendedName>
</protein>
<dbReference type="Gene3D" id="3.80.10.10">
    <property type="entry name" value="Ribonuclease Inhibitor"/>
    <property type="match status" value="2"/>
</dbReference>
<dbReference type="InterPro" id="IPR041118">
    <property type="entry name" value="Rx_N"/>
</dbReference>
<evidence type="ECO:0000259" key="7">
    <source>
        <dbReference type="Pfam" id="PF18052"/>
    </source>
</evidence>
<keyword evidence="3" id="KW-0677">Repeat</keyword>
<dbReference type="InterPro" id="IPR032675">
    <property type="entry name" value="LRR_dom_sf"/>
</dbReference>
<keyword evidence="6" id="KW-0067">ATP-binding</keyword>
<dbReference type="AlphaFoldDB" id="A0A0D9W9U4"/>
<dbReference type="Pfam" id="PF18052">
    <property type="entry name" value="Rx_N"/>
    <property type="match status" value="1"/>
</dbReference>